<dbReference type="AlphaFoldDB" id="A0A7W9IBL8"/>
<dbReference type="Proteomes" id="UP000540685">
    <property type="component" value="Unassembled WGS sequence"/>
</dbReference>
<dbReference type="RefSeq" id="WP_184546227.1">
    <property type="nucleotide sequence ID" value="NZ_JACHMP010000001.1"/>
</dbReference>
<comment type="caution">
    <text evidence="2">The sequence shown here is derived from an EMBL/GenBank/DDBJ whole genome shotgun (WGS) entry which is preliminary data.</text>
</comment>
<reference evidence="2 3" key="1">
    <citation type="submission" date="2020-08" db="EMBL/GenBank/DDBJ databases">
        <title>Sequencing the genomes of 1000 actinobacteria strains.</title>
        <authorList>
            <person name="Klenk H.-P."/>
        </authorList>
    </citation>
    <scope>NUCLEOTIDE SEQUENCE [LARGE SCALE GENOMIC DNA]</scope>
    <source>
        <strain evidence="2 3">DSM 46887</strain>
    </source>
</reference>
<dbReference type="PROSITE" id="PS50222">
    <property type="entry name" value="EF_HAND_2"/>
    <property type="match status" value="3"/>
</dbReference>
<dbReference type="Pfam" id="PF13202">
    <property type="entry name" value="EF-hand_5"/>
    <property type="match status" value="1"/>
</dbReference>
<feature type="domain" description="EF-hand" evidence="1">
    <location>
        <begin position="106"/>
        <end position="133"/>
    </location>
</feature>
<dbReference type="InterPro" id="IPR011992">
    <property type="entry name" value="EF-hand-dom_pair"/>
</dbReference>
<sequence length="183" mass="20971">MTSTAPDVVRLKLGRTFDTMDVNGDGYVDWSDYQQLTDRYISVFGLGRNDPRAGGIQAFYQMYWQELLRHAQPNGQRLSRDAFIEAHRLASVDTSRLNIVEGCGHAIFDCMDTDGDNEISREEFENLLRKVWKISQPDAIETFRRLDLDGDGRVSRQEFIRAAHEYFYSNDPDAPGSLLFGHL</sequence>
<evidence type="ECO:0000313" key="3">
    <source>
        <dbReference type="Proteomes" id="UP000540685"/>
    </source>
</evidence>
<dbReference type="SMART" id="SM00054">
    <property type="entry name" value="EFh"/>
    <property type="match status" value="3"/>
</dbReference>
<feature type="domain" description="EF-hand" evidence="1">
    <location>
        <begin position="134"/>
        <end position="169"/>
    </location>
</feature>
<organism evidence="2 3">
    <name type="scientific">Streptosporangium becharense</name>
    <dbReference type="NCBI Taxonomy" id="1816182"/>
    <lineage>
        <taxon>Bacteria</taxon>
        <taxon>Bacillati</taxon>
        <taxon>Actinomycetota</taxon>
        <taxon>Actinomycetes</taxon>
        <taxon>Streptosporangiales</taxon>
        <taxon>Streptosporangiaceae</taxon>
        <taxon>Streptosporangium</taxon>
    </lineage>
</organism>
<dbReference type="PROSITE" id="PS00018">
    <property type="entry name" value="EF_HAND_1"/>
    <property type="match status" value="2"/>
</dbReference>
<proteinExistence type="predicted"/>
<name>A0A7W9IBL8_9ACTN</name>
<accession>A0A7W9IBL8</accession>
<feature type="domain" description="EF-hand" evidence="1">
    <location>
        <begin position="8"/>
        <end position="43"/>
    </location>
</feature>
<gene>
    <name evidence="2" type="ORF">F4562_000241</name>
</gene>
<protein>
    <submittedName>
        <fullName evidence="2">Ca2+-binding EF-hand superfamily protein</fullName>
    </submittedName>
</protein>
<keyword evidence="3" id="KW-1185">Reference proteome</keyword>
<dbReference type="Pfam" id="PF13499">
    <property type="entry name" value="EF-hand_7"/>
    <property type="match status" value="1"/>
</dbReference>
<dbReference type="GO" id="GO:0005509">
    <property type="term" value="F:calcium ion binding"/>
    <property type="evidence" value="ECO:0007669"/>
    <property type="project" value="InterPro"/>
</dbReference>
<dbReference type="EMBL" id="JACHMP010000001">
    <property type="protein sequence ID" value="MBB5817179.1"/>
    <property type="molecule type" value="Genomic_DNA"/>
</dbReference>
<dbReference type="Gene3D" id="1.10.238.10">
    <property type="entry name" value="EF-hand"/>
    <property type="match status" value="1"/>
</dbReference>
<dbReference type="InterPro" id="IPR018247">
    <property type="entry name" value="EF_Hand_1_Ca_BS"/>
</dbReference>
<evidence type="ECO:0000259" key="1">
    <source>
        <dbReference type="PROSITE" id="PS50222"/>
    </source>
</evidence>
<evidence type="ECO:0000313" key="2">
    <source>
        <dbReference type="EMBL" id="MBB5817179.1"/>
    </source>
</evidence>
<dbReference type="SUPFAM" id="SSF47473">
    <property type="entry name" value="EF-hand"/>
    <property type="match status" value="1"/>
</dbReference>
<dbReference type="InterPro" id="IPR002048">
    <property type="entry name" value="EF_hand_dom"/>
</dbReference>
<dbReference type="CDD" id="cd00051">
    <property type="entry name" value="EFh"/>
    <property type="match status" value="1"/>
</dbReference>